<reference evidence="1" key="1">
    <citation type="journal article" date="2014" name="Front. Microbiol.">
        <title>High frequency of phylogenetically diverse reductive dehalogenase-homologous genes in deep subseafloor sedimentary metagenomes.</title>
        <authorList>
            <person name="Kawai M."/>
            <person name="Futagami T."/>
            <person name="Toyoda A."/>
            <person name="Takaki Y."/>
            <person name="Nishi S."/>
            <person name="Hori S."/>
            <person name="Arai W."/>
            <person name="Tsubouchi T."/>
            <person name="Morono Y."/>
            <person name="Uchiyama I."/>
            <person name="Ito T."/>
            <person name="Fujiyama A."/>
            <person name="Inagaki F."/>
            <person name="Takami H."/>
        </authorList>
    </citation>
    <scope>NUCLEOTIDE SEQUENCE</scope>
    <source>
        <strain evidence="1">Expedition CK06-06</strain>
    </source>
</reference>
<proteinExistence type="predicted"/>
<gene>
    <name evidence="1" type="ORF">S03H2_31842</name>
</gene>
<protein>
    <recommendedName>
        <fullName evidence="2">Dipeptidylpeptidase IV N-terminal domain-containing protein</fullName>
    </recommendedName>
</protein>
<dbReference type="AlphaFoldDB" id="X1G0P7"/>
<name>X1G0P7_9ZZZZ</name>
<evidence type="ECO:0008006" key="2">
    <source>
        <dbReference type="Google" id="ProtNLM"/>
    </source>
</evidence>
<comment type="caution">
    <text evidence="1">The sequence shown here is derived from an EMBL/GenBank/DDBJ whole genome shotgun (WGS) entry which is preliminary data.</text>
</comment>
<dbReference type="EMBL" id="BARU01019332">
    <property type="protein sequence ID" value="GAH51446.1"/>
    <property type="molecule type" value="Genomic_DNA"/>
</dbReference>
<evidence type="ECO:0000313" key="1">
    <source>
        <dbReference type="EMBL" id="GAH51446.1"/>
    </source>
</evidence>
<organism evidence="1">
    <name type="scientific">marine sediment metagenome</name>
    <dbReference type="NCBI Taxonomy" id="412755"/>
    <lineage>
        <taxon>unclassified sequences</taxon>
        <taxon>metagenomes</taxon>
        <taxon>ecological metagenomes</taxon>
    </lineage>
</organism>
<accession>X1G0P7</accession>
<sequence>MTKMKETGIDRNMYPDVSPDSKYLFFAKHGSIFWVDAKIIVQRTPMEKD</sequence>